<protein>
    <submittedName>
        <fullName evidence="2">Uncharacterized protein</fullName>
    </submittedName>
</protein>
<dbReference type="Proteomes" id="UP000762676">
    <property type="component" value="Unassembled WGS sequence"/>
</dbReference>
<comment type="caution">
    <text evidence="2">The sequence shown here is derived from an EMBL/GenBank/DDBJ whole genome shotgun (WGS) entry which is preliminary data.</text>
</comment>
<evidence type="ECO:0000313" key="2">
    <source>
        <dbReference type="EMBL" id="GFS21755.1"/>
    </source>
</evidence>
<dbReference type="EMBL" id="BMAT01010177">
    <property type="protein sequence ID" value="GFS21755.1"/>
    <property type="molecule type" value="Genomic_DNA"/>
</dbReference>
<proteinExistence type="predicted"/>
<reference evidence="2 3" key="1">
    <citation type="journal article" date="2021" name="Elife">
        <title>Chloroplast acquisition without the gene transfer in kleptoplastic sea slugs, Plakobranchus ocellatus.</title>
        <authorList>
            <person name="Maeda T."/>
            <person name="Takahashi S."/>
            <person name="Yoshida T."/>
            <person name="Shimamura S."/>
            <person name="Takaki Y."/>
            <person name="Nagai Y."/>
            <person name="Toyoda A."/>
            <person name="Suzuki Y."/>
            <person name="Arimoto A."/>
            <person name="Ishii H."/>
            <person name="Satoh N."/>
            <person name="Nishiyama T."/>
            <person name="Hasebe M."/>
            <person name="Maruyama T."/>
            <person name="Minagawa J."/>
            <person name="Obokata J."/>
            <person name="Shigenobu S."/>
        </authorList>
    </citation>
    <scope>NUCLEOTIDE SEQUENCE [LARGE SCALE GENOMIC DNA]</scope>
</reference>
<sequence>MTVGTERNAMRDLVVPKSNLMVPLRQRRSLINSTPSRTKKAPPTPTAGQQNKCKHTRKKNPAGLCATDSPSSRRGDKLSKQQPDIVLFALLTLIIYVS</sequence>
<evidence type="ECO:0000256" key="1">
    <source>
        <dbReference type="SAM" id="MobiDB-lite"/>
    </source>
</evidence>
<feature type="region of interest" description="Disordered" evidence="1">
    <location>
        <begin position="24"/>
        <end position="79"/>
    </location>
</feature>
<keyword evidence="3" id="KW-1185">Reference proteome</keyword>
<accession>A0AAV4JJ33</accession>
<name>A0AAV4JJ33_9GAST</name>
<organism evidence="2 3">
    <name type="scientific">Elysia marginata</name>
    <dbReference type="NCBI Taxonomy" id="1093978"/>
    <lineage>
        <taxon>Eukaryota</taxon>
        <taxon>Metazoa</taxon>
        <taxon>Spiralia</taxon>
        <taxon>Lophotrochozoa</taxon>
        <taxon>Mollusca</taxon>
        <taxon>Gastropoda</taxon>
        <taxon>Heterobranchia</taxon>
        <taxon>Euthyneura</taxon>
        <taxon>Panpulmonata</taxon>
        <taxon>Sacoglossa</taxon>
        <taxon>Placobranchoidea</taxon>
        <taxon>Plakobranchidae</taxon>
        <taxon>Elysia</taxon>
    </lineage>
</organism>
<gene>
    <name evidence="2" type="ORF">ElyMa_005091300</name>
</gene>
<dbReference type="AlphaFoldDB" id="A0AAV4JJ33"/>
<evidence type="ECO:0000313" key="3">
    <source>
        <dbReference type="Proteomes" id="UP000762676"/>
    </source>
</evidence>